<accession>A0A0F9G7P9</accession>
<feature type="non-terminal residue" evidence="1">
    <location>
        <position position="21"/>
    </location>
</feature>
<protein>
    <submittedName>
        <fullName evidence="1">Uncharacterized protein</fullName>
    </submittedName>
</protein>
<evidence type="ECO:0000313" key="1">
    <source>
        <dbReference type="EMBL" id="KKL86446.1"/>
    </source>
</evidence>
<proteinExistence type="predicted"/>
<name>A0A0F9G7P9_9ZZZZ</name>
<sequence>MSKDILPGIDNLYMEPRGDIV</sequence>
<reference evidence="1" key="1">
    <citation type="journal article" date="2015" name="Nature">
        <title>Complex archaea that bridge the gap between prokaryotes and eukaryotes.</title>
        <authorList>
            <person name="Spang A."/>
            <person name="Saw J.H."/>
            <person name="Jorgensen S.L."/>
            <person name="Zaremba-Niedzwiedzka K."/>
            <person name="Martijn J."/>
            <person name="Lind A.E."/>
            <person name="van Eijk R."/>
            <person name="Schleper C."/>
            <person name="Guy L."/>
            <person name="Ettema T.J."/>
        </authorList>
    </citation>
    <scope>NUCLEOTIDE SEQUENCE</scope>
</reference>
<dbReference type="AlphaFoldDB" id="A0A0F9G7P9"/>
<comment type="caution">
    <text evidence="1">The sequence shown here is derived from an EMBL/GenBank/DDBJ whole genome shotgun (WGS) entry which is preliminary data.</text>
</comment>
<organism evidence="1">
    <name type="scientific">marine sediment metagenome</name>
    <dbReference type="NCBI Taxonomy" id="412755"/>
    <lineage>
        <taxon>unclassified sequences</taxon>
        <taxon>metagenomes</taxon>
        <taxon>ecological metagenomes</taxon>
    </lineage>
</organism>
<dbReference type="EMBL" id="LAZR01021117">
    <property type="protein sequence ID" value="KKL86446.1"/>
    <property type="molecule type" value="Genomic_DNA"/>
</dbReference>
<gene>
    <name evidence="1" type="ORF">LCGC14_1944690</name>
</gene>